<organism evidence="1 2">
    <name type="scientific">Noviherbaspirillum autotrophicum</name>
    <dbReference type="NCBI Taxonomy" id="709839"/>
    <lineage>
        <taxon>Bacteria</taxon>
        <taxon>Pseudomonadati</taxon>
        <taxon>Pseudomonadota</taxon>
        <taxon>Betaproteobacteria</taxon>
        <taxon>Burkholderiales</taxon>
        <taxon>Oxalobacteraceae</taxon>
        <taxon>Noviherbaspirillum</taxon>
    </lineage>
</organism>
<protein>
    <recommendedName>
        <fullName evidence="3">DUF4404 domain-containing protein</fullName>
    </recommendedName>
</protein>
<dbReference type="Proteomes" id="UP000031572">
    <property type="component" value="Unassembled WGS sequence"/>
</dbReference>
<dbReference type="AlphaFoldDB" id="A0A0C2BU63"/>
<dbReference type="STRING" id="709839.TSA66_08630"/>
<sequence>MPSPSGFSLERVRHLVAALEQELANAPADAPQVQTMKEEIATLKHMLASPDNQEGDVRERLHTVHNTFQDMTARVESEVLRDSPYIAEIGRILGLV</sequence>
<reference evidence="1 2" key="1">
    <citation type="submission" date="2014-12" db="EMBL/GenBank/DDBJ databases">
        <title>Denitrispirillum autotrophicum gen. nov., sp. nov., Denitrifying, Facultatively Autotrophic Bacteria Isolated from Rice Paddy Soil.</title>
        <authorList>
            <person name="Ishii S."/>
            <person name="Ashida N."/>
            <person name="Ohno H."/>
            <person name="Otsuka S."/>
            <person name="Yokota A."/>
            <person name="Senoo K."/>
        </authorList>
    </citation>
    <scope>NUCLEOTIDE SEQUENCE [LARGE SCALE GENOMIC DNA]</scope>
    <source>
        <strain evidence="1 2">TSA66</strain>
    </source>
</reference>
<evidence type="ECO:0008006" key="3">
    <source>
        <dbReference type="Google" id="ProtNLM"/>
    </source>
</evidence>
<keyword evidence="2" id="KW-1185">Reference proteome</keyword>
<evidence type="ECO:0000313" key="1">
    <source>
        <dbReference type="EMBL" id="KIF83579.1"/>
    </source>
</evidence>
<name>A0A0C2BU63_9BURK</name>
<accession>A0A0C2BU63</accession>
<comment type="caution">
    <text evidence="1">The sequence shown here is derived from an EMBL/GenBank/DDBJ whole genome shotgun (WGS) entry which is preliminary data.</text>
</comment>
<evidence type="ECO:0000313" key="2">
    <source>
        <dbReference type="Proteomes" id="UP000031572"/>
    </source>
</evidence>
<gene>
    <name evidence="1" type="ORF">TSA66_08630</name>
</gene>
<dbReference type="EMBL" id="JWJG01000028">
    <property type="protein sequence ID" value="KIF83579.1"/>
    <property type="molecule type" value="Genomic_DNA"/>
</dbReference>
<proteinExistence type="predicted"/>